<dbReference type="InterPro" id="IPR036249">
    <property type="entry name" value="Thioredoxin-like_sf"/>
</dbReference>
<dbReference type="RefSeq" id="WP_106872620.1">
    <property type="nucleotide sequence ID" value="NZ_CP053841.1"/>
</dbReference>
<dbReference type="Gene3D" id="3.40.30.10">
    <property type="entry name" value="Glutaredoxin"/>
    <property type="match status" value="1"/>
</dbReference>
<keyword evidence="3" id="KW-1185">Reference proteome</keyword>
<feature type="domain" description="Disulfide isomerase DsbG N-terminal" evidence="1">
    <location>
        <begin position="34"/>
        <end position="113"/>
    </location>
</feature>
<accession>A0A2P8QYS3</accession>
<dbReference type="OrthoDB" id="9800545at2"/>
<dbReference type="Gene3D" id="3.10.450.520">
    <property type="match status" value="1"/>
</dbReference>
<dbReference type="InterPro" id="IPR051470">
    <property type="entry name" value="Thiol:disulfide_interchange"/>
</dbReference>
<dbReference type="PANTHER" id="PTHR35272:SF3">
    <property type="entry name" value="THIOL:DISULFIDE INTERCHANGE PROTEIN DSBC"/>
    <property type="match status" value="1"/>
</dbReference>
<comment type="caution">
    <text evidence="2">The sequence shown here is derived from an EMBL/GenBank/DDBJ whole genome shotgun (WGS) entry which is preliminary data.</text>
</comment>
<dbReference type="InterPro" id="IPR041556">
    <property type="entry name" value="DsbG_N"/>
</dbReference>
<evidence type="ECO:0000313" key="2">
    <source>
        <dbReference type="EMBL" id="PSM51391.1"/>
    </source>
</evidence>
<dbReference type="Pfam" id="PF18257">
    <property type="entry name" value="DsbG_N"/>
    <property type="match status" value="1"/>
</dbReference>
<gene>
    <name evidence="2" type="ORF">CQ405_08355</name>
</gene>
<reference evidence="3" key="1">
    <citation type="submission" date="2017-10" db="EMBL/GenBank/DDBJ databases">
        <title>Campylobacter species from seals.</title>
        <authorList>
            <person name="Gilbert M.J."/>
            <person name="Zomer A.L."/>
            <person name="Timmerman A.J."/>
            <person name="Duim B."/>
            <person name="Wagenaar J.A."/>
        </authorList>
    </citation>
    <scope>NUCLEOTIDE SEQUENCE [LARGE SCALE GENOMIC DNA]</scope>
    <source>
        <strain evidence="3">17S00004-5</strain>
    </source>
</reference>
<dbReference type="PANTHER" id="PTHR35272">
    <property type="entry name" value="THIOL:DISULFIDE INTERCHANGE PROTEIN DSBC-RELATED"/>
    <property type="match status" value="1"/>
</dbReference>
<dbReference type="EMBL" id="PDHH01000008">
    <property type="protein sequence ID" value="PSM51391.1"/>
    <property type="molecule type" value="Genomic_DNA"/>
</dbReference>
<evidence type="ECO:0000313" key="3">
    <source>
        <dbReference type="Proteomes" id="UP000240535"/>
    </source>
</evidence>
<dbReference type="Proteomes" id="UP000240535">
    <property type="component" value="Unassembled WGS sequence"/>
</dbReference>
<dbReference type="AlphaFoldDB" id="A0A2P8QYS3"/>
<dbReference type="SUPFAM" id="SSF52833">
    <property type="entry name" value="Thioredoxin-like"/>
    <property type="match status" value="1"/>
</dbReference>
<sequence length="253" mass="29019">MKKFYLPFLIAAMCQASGIDFEKNLKNTIENNYKNIGEVEIVSSDKLKSINGLNLVVFNIKNANDSLAIFSSDDGKTIFPLPNNIVFGDKGDEDLVLKKISNLEQEKRKYQEKVAYEIIKKIPEERFLTIQSFDKNNKFTMYMITDPECPHCRNEIDRLSKWVRNAHLKILFAPVHGESARAKSALMLKEGRKLKSNDQESLIKLLEKYYDENAVVEKDATTEEERNLVLQDAKKIFSKGVVKGVPFTFVVEE</sequence>
<organism evidence="2 3">
    <name type="scientific">Campylobacter blaseri</name>
    <dbReference type="NCBI Taxonomy" id="2042961"/>
    <lineage>
        <taxon>Bacteria</taxon>
        <taxon>Pseudomonadati</taxon>
        <taxon>Campylobacterota</taxon>
        <taxon>Epsilonproteobacteria</taxon>
        <taxon>Campylobacterales</taxon>
        <taxon>Campylobacteraceae</taxon>
        <taxon>Campylobacter</taxon>
    </lineage>
</organism>
<proteinExistence type="predicted"/>
<name>A0A2P8QYS3_9BACT</name>
<protein>
    <recommendedName>
        <fullName evidence="1">Disulfide isomerase DsbG N-terminal domain-containing protein</fullName>
    </recommendedName>
</protein>
<evidence type="ECO:0000259" key="1">
    <source>
        <dbReference type="Pfam" id="PF18257"/>
    </source>
</evidence>